<dbReference type="VEuPathDB" id="PlasmoDB:PRELSG_1016400"/>
<dbReference type="EMBL" id="LN835305">
    <property type="protein sequence ID" value="CRH00510.1"/>
    <property type="molecule type" value="Genomic_DNA"/>
</dbReference>
<feature type="transmembrane region" description="Helical" evidence="6">
    <location>
        <begin position="717"/>
        <end position="739"/>
    </location>
</feature>
<feature type="transmembrane region" description="Helical" evidence="6">
    <location>
        <begin position="273"/>
        <end position="290"/>
    </location>
</feature>
<proteinExistence type="predicted"/>
<reference evidence="7 8" key="1">
    <citation type="submission" date="2015-04" db="EMBL/GenBank/DDBJ databases">
        <authorList>
            <consortium name="Pathogen Informatics"/>
        </authorList>
    </citation>
    <scope>NUCLEOTIDE SEQUENCE [LARGE SCALE GENOMIC DNA]</scope>
    <source>
        <strain evidence="7 8">SGS1</strain>
    </source>
</reference>
<feature type="transmembrane region" description="Helical" evidence="6">
    <location>
        <begin position="584"/>
        <end position="605"/>
    </location>
</feature>
<dbReference type="SUPFAM" id="SSF161070">
    <property type="entry name" value="SNF-like"/>
    <property type="match status" value="1"/>
</dbReference>
<dbReference type="AlphaFoldDB" id="A0A1J1H6D7"/>
<sequence>MDINKLRNEFFHDYQEINIKKKKFFYRNKNKNDCITYKKKNIYWIDSQNYVETTNNNLSLTNRRSEKYMIKKKKKSNSFRNTYDHIINFIKENKNDMKKIRYSLFLKAYEKSELCQIKKQNKKEKMNLDKYNKYIDIRDPKEKQRLKLLKLLKSYQIKYEGYTSLNTLCDYSIYFQDKGVKETLLKKQNCENFLYYLVTIGISYNDIIKMASVFENMEYLKYCNLFMLPWIYKKLNEFHIFDVKTFVLHCIACSIGTLNSSLYIFIRYKTIAIIFPLVITYTLLSAPFLLQEINCGRLVLDGCISFFWSINYYHLPIAMILIISYIISIIKYIDLICLQLYYFSYYFKDNNPWIYKNIDTKICSKFNGSKNICDFSRNICYYNESTNTCEINNIKLGTKIYDMLLNSYDVSKSQRFTVAIVLFSFFFLILYNFLSKYKTSQKIVRMFLSFLILLFIIHIFAIHDFTFIKFLFSDLNFSKITSILSNHEVWILCMIHCTINLSLHSGMYFYSSKGLRLGVNVISSTYLIIFSFLLLDILIFITFANIIAKHIKNIEKNYYFLIELMKKNVFFILIPVANNYCSKFTLFLSICVAVIFLTLILLAASKRIDILFLSIKDIYTSKSPKIFIMTWLLLFLFYYIYRVVDSNFRVIFVSHLSQIITLLILLCVNFNFFWISGLKETAQKLGRWPIIFKLFLTFINEFSLIYCEIRLKFLNRVFLYFLRQFINIFIIPFFSIILCQKVLRLKENGYYNKVDMKTIMLNTYSLALECNDKSTKIQLQFIPKSRYTTYFNIFIILYLKYFGIDLVFMCFLYSVNNFFVENEVFFKKKHSNTGINEHIILLLYIIFLYIAYINIPLLQWIKRKLFLKTNNFNVLDFPVLLEEKKKGKKNALFREFIYN</sequence>
<feature type="transmembrane region" description="Helical" evidence="6">
    <location>
        <begin position="835"/>
        <end position="858"/>
    </location>
</feature>
<feature type="transmembrane region" description="Helical" evidence="6">
    <location>
        <begin position="558"/>
        <end position="578"/>
    </location>
</feature>
<dbReference type="InterPro" id="IPR037272">
    <property type="entry name" value="SNS_sf"/>
</dbReference>
<evidence type="ECO:0000313" key="8">
    <source>
        <dbReference type="Proteomes" id="UP000220158"/>
    </source>
</evidence>
<gene>
    <name evidence="7" type="ORF">PRELSG_1016400</name>
</gene>
<evidence type="ECO:0000256" key="3">
    <source>
        <dbReference type="ARBA" id="ARBA00022692"/>
    </source>
</evidence>
<feature type="transmembrane region" description="Helical" evidence="6">
    <location>
        <begin position="416"/>
        <end position="434"/>
    </location>
</feature>
<organism evidence="7 8">
    <name type="scientific">Plasmodium relictum</name>
    <dbReference type="NCBI Taxonomy" id="85471"/>
    <lineage>
        <taxon>Eukaryota</taxon>
        <taxon>Sar</taxon>
        <taxon>Alveolata</taxon>
        <taxon>Apicomplexa</taxon>
        <taxon>Aconoidasida</taxon>
        <taxon>Haemosporida</taxon>
        <taxon>Plasmodiidae</taxon>
        <taxon>Plasmodium</taxon>
        <taxon>Plasmodium (Haemamoeba)</taxon>
    </lineage>
</organism>
<dbReference type="PROSITE" id="PS50267">
    <property type="entry name" value="NA_NEUROTRAN_SYMP_3"/>
    <property type="match status" value="1"/>
</dbReference>
<evidence type="ECO:0000256" key="4">
    <source>
        <dbReference type="ARBA" id="ARBA00022989"/>
    </source>
</evidence>
<keyword evidence="4 6" id="KW-1133">Transmembrane helix</keyword>
<name>A0A1J1H6D7_PLARL</name>
<feature type="transmembrane region" description="Helical" evidence="6">
    <location>
        <begin position="656"/>
        <end position="678"/>
    </location>
</feature>
<evidence type="ECO:0000313" key="7">
    <source>
        <dbReference type="EMBL" id="CRH00510.1"/>
    </source>
</evidence>
<evidence type="ECO:0000256" key="1">
    <source>
        <dbReference type="ARBA" id="ARBA00004141"/>
    </source>
</evidence>
<dbReference type="GeneID" id="39736630"/>
<feature type="transmembrane region" description="Helical" evidence="6">
    <location>
        <begin position="790"/>
        <end position="815"/>
    </location>
</feature>
<dbReference type="InterPro" id="IPR000175">
    <property type="entry name" value="Na/ntran_symport"/>
</dbReference>
<keyword evidence="8" id="KW-1185">Reference proteome</keyword>
<evidence type="ECO:0000256" key="2">
    <source>
        <dbReference type="ARBA" id="ARBA00022448"/>
    </source>
</evidence>
<feature type="transmembrane region" description="Helical" evidence="6">
    <location>
        <begin position="690"/>
        <end position="711"/>
    </location>
</feature>
<keyword evidence="2" id="KW-0813">Transport</keyword>
<accession>A0A1J1H6D7</accession>
<dbReference type="OMA" id="LVMFVEA"/>
<keyword evidence="5 6" id="KW-0472">Membrane</keyword>
<feature type="transmembrane region" description="Helical" evidence="6">
    <location>
        <begin position="522"/>
        <end position="546"/>
    </location>
</feature>
<feature type="transmembrane region" description="Helical" evidence="6">
    <location>
        <begin position="446"/>
        <end position="468"/>
    </location>
</feature>
<feature type="transmembrane region" description="Helical" evidence="6">
    <location>
        <begin position="489"/>
        <end position="510"/>
    </location>
</feature>
<feature type="transmembrane region" description="Helical" evidence="6">
    <location>
        <begin position="626"/>
        <end position="644"/>
    </location>
</feature>
<keyword evidence="3 6" id="KW-0812">Transmembrane</keyword>
<evidence type="ECO:0000256" key="6">
    <source>
        <dbReference type="SAM" id="Phobius"/>
    </source>
</evidence>
<dbReference type="KEGG" id="prel:PRELSG_1016400"/>
<protein>
    <submittedName>
        <fullName evidence="7">Amino acid transporter, putative</fullName>
    </submittedName>
</protein>
<dbReference type="RefSeq" id="XP_028533513.1">
    <property type="nucleotide sequence ID" value="XM_028677088.1"/>
</dbReference>
<feature type="transmembrane region" description="Helical" evidence="6">
    <location>
        <begin position="246"/>
        <end position="266"/>
    </location>
</feature>
<evidence type="ECO:0000256" key="5">
    <source>
        <dbReference type="ARBA" id="ARBA00023136"/>
    </source>
</evidence>
<feature type="transmembrane region" description="Helical" evidence="6">
    <location>
        <begin position="310"/>
        <end position="333"/>
    </location>
</feature>
<comment type="subcellular location">
    <subcellularLocation>
        <location evidence="1">Membrane</location>
        <topology evidence="1">Multi-pass membrane protein</topology>
    </subcellularLocation>
</comment>
<dbReference type="OrthoDB" id="391298at2759"/>
<dbReference type="GO" id="GO:0016020">
    <property type="term" value="C:membrane"/>
    <property type="evidence" value="ECO:0007669"/>
    <property type="project" value="UniProtKB-SubCell"/>
</dbReference>
<dbReference type="Proteomes" id="UP000220158">
    <property type="component" value="Chromosome 10"/>
</dbReference>